<comment type="caution">
    <text evidence="1">The sequence shown here is derived from an EMBL/GenBank/DDBJ whole genome shotgun (WGS) entry which is preliminary data.</text>
</comment>
<proteinExistence type="predicted"/>
<dbReference type="RefSeq" id="WP_137247584.1">
    <property type="nucleotide sequence ID" value="NZ_SZQA01000012.1"/>
</dbReference>
<dbReference type="OrthoDB" id="3541136at2"/>
<evidence type="ECO:0000313" key="2">
    <source>
        <dbReference type="Proteomes" id="UP000308705"/>
    </source>
</evidence>
<keyword evidence="2" id="KW-1185">Reference proteome</keyword>
<dbReference type="AlphaFoldDB" id="A0A4U3MJD3"/>
<accession>A0A4U3MJD3</accession>
<dbReference type="EMBL" id="SZQA01000012">
    <property type="protein sequence ID" value="TKK88127.1"/>
    <property type="molecule type" value="Genomic_DNA"/>
</dbReference>
<evidence type="ECO:0000313" key="1">
    <source>
        <dbReference type="EMBL" id="TKK88127.1"/>
    </source>
</evidence>
<protein>
    <submittedName>
        <fullName evidence="1">Uncharacterized protein</fullName>
    </submittedName>
</protein>
<dbReference type="Proteomes" id="UP000308705">
    <property type="component" value="Unassembled WGS sequence"/>
</dbReference>
<organism evidence="1 2">
    <name type="scientific">Herbidospora galbida</name>
    <dbReference type="NCBI Taxonomy" id="2575442"/>
    <lineage>
        <taxon>Bacteria</taxon>
        <taxon>Bacillati</taxon>
        <taxon>Actinomycetota</taxon>
        <taxon>Actinomycetes</taxon>
        <taxon>Streptosporangiales</taxon>
        <taxon>Streptosporangiaceae</taxon>
        <taxon>Herbidospora</taxon>
    </lineage>
</organism>
<reference evidence="1 2" key="1">
    <citation type="submission" date="2019-04" db="EMBL/GenBank/DDBJ databases">
        <title>Herbidospora sp. NEAU-GS14.nov., a novel actinomycete isolated from soil.</title>
        <authorList>
            <person name="Han L."/>
        </authorList>
    </citation>
    <scope>NUCLEOTIDE SEQUENCE [LARGE SCALE GENOMIC DNA]</scope>
    <source>
        <strain evidence="1 2">NEAU-GS14</strain>
    </source>
</reference>
<name>A0A4U3MJD3_9ACTN</name>
<gene>
    <name evidence="1" type="ORF">FDA94_14495</name>
</gene>
<sequence>MFLIIAFGGAVGLVTAVVAVLCMSAEIRRDDRTRVSIHHAPDSAPCAMTRRVSGLVVLDPSPAALRRR</sequence>